<dbReference type="InterPro" id="IPR027417">
    <property type="entry name" value="P-loop_NTPase"/>
</dbReference>
<keyword evidence="3 6" id="KW-0067">ATP-binding</keyword>
<organism evidence="9 10">
    <name type="scientific">Cephaloticoccus primus</name>
    <dbReference type="NCBI Taxonomy" id="1548207"/>
    <lineage>
        <taxon>Bacteria</taxon>
        <taxon>Pseudomonadati</taxon>
        <taxon>Verrucomicrobiota</taxon>
        <taxon>Opitutia</taxon>
        <taxon>Opitutales</taxon>
        <taxon>Opitutaceae</taxon>
        <taxon>Cephaloticoccus</taxon>
    </lineage>
</organism>
<dbReference type="GO" id="GO:0005694">
    <property type="term" value="C:chromosome"/>
    <property type="evidence" value="ECO:0007669"/>
    <property type="project" value="InterPro"/>
</dbReference>
<keyword evidence="1 6" id="KW-0963">Cytoplasm</keyword>
<evidence type="ECO:0000256" key="3">
    <source>
        <dbReference type="ARBA" id="ARBA00022840"/>
    </source>
</evidence>
<dbReference type="Gene3D" id="1.20.1060.20">
    <property type="match status" value="1"/>
</dbReference>
<dbReference type="GO" id="GO:0005524">
    <property type="term" value="F:ATP binding"/>
    <property type="evidence" value="ECO:0007669"/>
    <property type="project" value="UniProtKB-UniRule"/>
</dbReference>
<sequence>MYLKALKLHGFKSFADPTTLKLEPGVTAVVGPNGCGKSNIADAIRWVLGEQSAKALRGGKMQDVIFEGSDARKAAQLCEVSLLLTDCEKQLGSEFHEIEIMRRVHRDGASEYFFNGRACRLKDIHKLFMDTGVGRMSYSIMAQGQIDQILSSKPEERRAVFEEAAGITKYKAQRREALGKLALTDQNLSRVADVVGEVSRQIGSLRRQAAKALRYKRLNHRMRHLALAWNSQRHSQLAAQLGELEAQVASLKTQAESRRRALESQQGALDEKKAQRGQLNQRVQDAQQAAYDLRSQKEAAENRANLAQTKRAGLEDRLTASRNTLGELEMQLREVSEQADTGAQDKQQQLTLLGSSDDVYQQCNRELSVAEGQLSQLEKELSAAKFQLLHSESAVTRLRADCSRYEVDQKTSAHRHESLAAELAQAREHEATTAQQLAELDQRVEAANAEKAHTHEQVSAAQQRIAALTGEFREAQRKQQEIDRSLAQRSARLRLLQQLQEKWEGFGEGAKAILQGRLGDALGEGADAPRPITQGLDVRPDKARAIEALLGAAAEAIRVSDTATAQRILEQLEAKKLGAAVLHLAELGAPRGAAQAVAGTAAAEAASAPVLPAMLVPASEGLAAATDPEHPALSILSACYITSDLPAFLEYWRANPDFSFLAVASTKGELVDRRGLIYGSSAKKADNSIVQREIDLRETARALAEEQKAHDAQKGVIEKIAATLAEAEAALEQARAQVLTATQQLAQAQAEQRNARHTAEEAARRIERMTRELASLEQASAEAKTRWEKAQQQLAEAEAATVAQREKIQTTEAESVEVRSARDAKREALAQARLDLAEHRQKVEVLDRGLTEMQRRRQQLQALLTQRNAEITFCDGQIADLEKEAQAAREQAAALAGTLEAAQQQVEKLRVELVELERAIGELEGAQHSERQQSDSANSELGRHEIKLAELRQRLAFLVEEVQREFETDISEIDWKRSLWRADDEPEGLQPLDLEEEDEDEAAAAPAAPGTATTEAGSHADTDPNAADAADAAAPKRRSRKRQTVRGEPTEADLAALESTDWAAVKTEVDALRQRLGSMGAVNLVAIEEYAELKERHDFLKTQVDDLSSAKAELLGAIDEINQTSRQQFELTFEQIRKNFAGTFQTLFGGGRAELELIETEDILESGIEIVAQPPGTKLKSITLLSGGQKTLTAVALLFALYMVKPSPFCLLDELDAPLDESNIGRFTDLLKQFVDNSQFIIITHNKRTVSAAQAIYGVTMEERGVSKIVSMRFSHHAHQSDSEEPQPETIAESVTGTRA</sequence>
<reference evidence="10" key="1">
    <citation type="submission" date="2016-02" db="EMBL/GenBank/DDBJ databases">
        <authorList>
            <person name="Sanders J.G."/>
            <person name="Lin J.Y."/>
            <person name="Wertz J.T."/>
            <person name="Russell J.A."/>
            <person name="Moreau C.S."/>
            <person name="Powell S."/>
        </authorList>
    </citation>
    <scope>NUCLEOTIDE SEQUENCE [LARGE SCALE GENOMIC DNA]</scope>
    <source>
        <strain evidence="10">CAG34</strain>
    </source>
</reference>
<feature type="compositionally biased region" description="Low complexity" evidence="7">
    <location>
        <begin position="1003"/>
        <end position="1033"/>
    </location>
</feature>
<proteinExistence type="inferred from homology"/>
<dbReference type="OrthoDB" id="9808768at2"/>
<feature type="binding site" evidence="6">
    <location>
        <begin position="32"/>
        <end position="39"/>
    </location>
    <ligand>
        <name>ATP</name>
        <dbReference type="ChEBI" id="CHEBI:30616"/>
    </ligand>
</feature>
<keyword evidence="4 6" id="KW-0175">Coiled coil</keyword>
<comment type="domain">
    <text evidence="6">Contains large globular domains required for ATP hydrolysis at each terminus and a third globular domain forming a flexible hinge near the middle of the molecule. These domains are separated by coiled-coil structures.</text>
</comment>
<dbReference type="InterPro" id="IPR011890">
    <property type="entry name" value="SMC_prok"/>
</dbReference>
<dbReference type="FunFam" id="3.40.50.300:FF:000984">
    <property type="entry name" value="Chromosome partition protein Smc"/>
    <property type="match status" value="1"/>
</dbReference>
<dbReference type="Gene3D" id="3.30.70.1620">
    <property type="match status" value="1"/>
</dbReference>
<dbReference type="EMBL" id="LSZQ01000042">
    <property type="protein sequence ID" value="KXU35787.1"/>
    <property type="molecule type" value="Genomic_DNA"/>
</dbReference>
<evidence type="ECO:0000256" key="5">
    <source>
        <dbReference type="ARBA" id="ARBA00023125"/>
    </source>
</evidence>
<gene>
    <name evidence="6" type="primary">smc</name>
    <name evidence="9" type="ORF">AXK11_05430</name>
</gene>
<evidence type="ECO:0000256" key="7">
    <source>
        <dbReference type="SAM" id="MobiDB-lite"/>
    </source>
</evidence>
<dbReference type="SUPFAM" id="SSF75553">
    <property type="entry name" value="Smc hinge domain"/>
    <property type="match status" value="1"/>
</dbReference>
<feature type="coiled-coil region" evidence="6">
    <location>
        <begin position="234"/>
        <end position="387"/>
    </location>
</feature>
<dbReference type="Pfam" id="PF02463">
    <property type="entry name" value="SMC_N"/>
    <property type="match status" value="1"/>
</dbReference>
<dbReference type="SUPFAM" id="SSF57997">
    <property type="entry name" value="Tropomyosin"/>
    <property type="match status" value="1"/>
</dbReference>
<feature type="region of interest" description="Disordered" evidence="7">
    <location>
        <begin position="1277"/>
        <end position="1300"/>
    </location>
</feature>
<evidence type="ECO:0000256" key="6">
    <source>
        <dbReference type="HAMAP-Rule" id="MF_01894"/>
    </source>
</evidence>
<comment type="subunit">
    <text evidence="6">Homodimer.</text>
</comment>
<evidence type="ECO:0000259" key="8">
    <source>
        <dbReference type="Pfam" id="PF02463"/>
    </source>
</evidence>
<comment type="subcellular location">
    <subcellularLocation>
        <location evidence="6">Cytoplasm</location>
    </subcellularLocation>
</comment>
<dbReference type="SUPFAM" id="SSF52540">
    <property type="entry name" value="P-loop containing nucleoside triphosphate hydrolases"/>
    <property type="match status" value="1"/>
</dbReference>
<dbReference type="GO" id="GO:0003677">
    <property type="term" value="F:DNA binding"/>
    <property type="evidence" value="ECO:0007669"/>
    <property type="project" value="UniProtKB-UniRule"/>
</dbReference>
<comment type="caution">
    <text evidence="9">The sequence shown here is derived from an EMBL/GenBank/DDBJ whole genome shotgun (WGS) entry which is preliminary data.</text>
</comment>
<dbReference type="GO" id="GO:0016887">
    <property type="term" value="F:ATP hydrolysis activity"/>
    <property type="evidence" value="ECO:0007669"/>
    <property type="project" value="InterPro"/>
</dbReference>
<dbReference type="Proteomes" id="UP000070058">
    <property type="component" value="Unassembled WGS sequence"/>
</dbReference>
<comment type="function">
    <text evidence="6">Required for chromosome condensation and partitioning.</text>
</comment>
<keyword evidence="2 6" id="KW-0547">Nucleotide-binding</keyword>
<dbReference type="InterPro" id="IPR036277">
    <property type="entry name" value="SMC_hinge_sf"/>
</dbReference>
<dbReference type="GO" id="GO:0007062">
    <property type="term" value="P:sister chromatid cohesion"/>
    <property type="evidence" value="ECO:0007669"/>
    <property type="project" value="InterPro"/>
</dbReference>
<dbReference type="NCBIfam" id="TIGR02168">
    <property type="entry name" value="SMC_prok_B"/>
    <property type="match status" value="1"/>
</dbReference>
<comment type="similarity">
    <text evidence="6">Belongs to the SMC family.</text>
</comment>
<feature type="coiled-coil region" evidence="6">
    <location>
        <begin position="430"/>
        <end position="478"/>
    </location>
</feature>
<dbReference type="GO" id="GO:0007059">
    <property type="term" value="P:chromosome segregation"/>
    <property type="evidence" value="ECO:0007669"/>
    <property type="project" value="UniProtKB-UniRule"/>
</dbReference>
<dbReference type="STRING" id="1548207.AXK11_05430"/>
<dbReference type="PANTHER" id="PTHR43977">
    <property type="entry name" value="STRUCTURAL MAINTENANCE OF CHROMOSOMES PROTEIN 3"/>
    <property type="match status" value="1"/>
</dbReference>
<dbReference type="GO" id="GO:0030261">
    <property type="term" value="P:chromosome condensation"/>
    <property type="evidence" value="ECO:0007669"/>
    <property type="project" value="InterPro"/>
</dbReference>
<accession>A0A139SMI9</accession>
<feature type="coiled-coil region" evidence="6">
    <location>
        <begin position="717"/>
        <end position="968"/>
    </location>
</feature>
<evidence type="ECO:0000256" key="4">
    <source>
        <dbReference type="ARBA" id="ARBA00023054"/>
    </source>
</evidence>
<evidence type="ECO:0000256" key="2">
    <source>
        <dbReference type="ARBA" id="ARBA00022741"/>
    </source>
</evidence>
<dbReference type="Gene3D" id="3.40.50.300">
    <property type="entry name" value="P-loop containing nucleotide triphosphate hydrolases"/>
    <property type="match status" value="2"/>
</dbReference>
<dbReference type="CDD" id="cd03278">
    <property type="entry name" value="ABC_SMC_barmotin"/>
    <property type="match status" value="1"/>
</dbReference>
<dbReference type="InterPro" id="IPR003395">
    <property type="entry name" value="RecF/RecN/SMC_N"/>
</dbReference>
<feature type="domain" description="RecF/RecN/SMC N-terminal" evidence="8">
    <location>
        <begin position="2"/>
        <end position="1267"/>
    </location>
</feature>
<dbReference type="HAMAP" id="MF_01894">
    <property type="entry name" value="Smc_prok"/>
    <property type="match status" value="1"/>
</dbReference>
<protein>
    <recommendedName>
        <fullName evidence="6">Chromosome partition protein Smc</fullName>
    </recommendedName>
</protein>
<dbReference type="PIRSF" id="PIRSF005719">
    <property type="entry name" value="SMC"/>
    <property type="match status" value="1"/>
</dbReference>
<name>A0A139SMI9_9BACT</name>
<dbReference type="RefSeq" id="WP_068630035.1">
    <property type="nucleotide sequence ID" value="NZ_LSZQ01000042.1"/>
</dbReference>
<evidence type="ECO:0000313" key="9">
    <source>
        <dbReference type="EMBL" id="KXU35787.1"/>
    </source>
</evidence>
<dbReference type="GO" id="GO:0005737">
    <property type="term" value="C:cytoplasm"/>
    <property type="evidence" value="ECO:0007669"/>
    <property type="project" value="UniProtKB-SubCell"/>
</dbReference>
<evidence type="ECO:0000313" key="10">
    <source>
        <dbReference type="Proteomes" id="UP000070058"/>
    </source>
</evidence>
<keyword evidence="10" id="KW-1185">Reference proteome</keyword>
<dbReference type="GO" id="GO:0006260">
    <property type="term" value="P:DNA replication"/>
    <property type="evidence" value="ECO:0007669"/>
    <property type="project" value="UniProtKB-UniRule"/>
</dbReference>
<keyword evidence="5 6" id="KW-0238">DNA-binding</keyword>
<feature type="region of interest" description="Disordered" evidence="7">
    <location>
        <begin position="995"/>
        <end position="1053"/>
    </location>
</feature>
<evidence type="ECO:0000256" key="1">
    <source>
        <dbReference type="ARBA" id="ARBA00022490"/>
    </source>
</evidence>
<dbReference type="InterPro" id="IPR024704">
    <property type="entry name" value="SMC"/>
</dbReference>
<feature type="compositionally biased region" description="Basic residues" evidence="7">
    <location>
        <begin position="1035"/>
        <end position="1044"/>
    </location>
</feature>